<evidence type="ECO:0000256" key="1">
    <source>
        <dbReference type="ARBA" id="ARBA00004651"/>
    </source>
</evidence>
<reference evidence="8 9" key="1">
    <citation type="submission" date="2018-06" db="EMBL/GenBank/DDBJ databases">
        <authorList>
            <consortium name="Pathogen Informatics"/>
            <person name="Doyle S."/>
        </authorList>
    </citation>
    <scope>NUCLEOTIDE SEQUENCE [LARGE SCALE GENOMIC DNA]</scope>
    <source>
        <strain evidence="8 9">NCTC11224</strain>
    </source>
</reference>
<keyword evidence="9" id="KW-1185">Reference proteome</keyword>
<comment type="subcellular location">
    <subcellularLocation>
        <location evidence="1">Cell membrane</location>
        <topology evidence="1">Multi-pass membrane protein</topology>
    </subcellularLocation>
</comment>
<protein>
    <submittedName>
        <fullName evidence="8">Chromate transport protein ChrA</fullName>
    </submittedName>
</protein>
<dbReference type="Proteomes" id="UP000251853">
    <property type="component" value="Unassembled WGS sequence"/>
</dbReference>
<evidence type="ECO:0000256" key="7">
    <source>
        <dbReference type="SAM" id="Phobius"/>
    </source>
</evidence>
<keyword evidence="4 7" id="KW-0812">Transmembrane</keyword>
<dbReference type="AlphaFoldDB" id="A0A2X2TY26"/>
<dbReference type="Pfam" id="PF02417">
    <property type="entry name" value="Chromate_transp"/>
    <property type="match status" value="1"/>
</dbReference>
<evidence type="ECO:0000256" key="5">
    <source>
        <dbReference type="ARBA" id="ARBA00022989"/>
    </source>
</evidence>
<dbReference type="PANTHER" id="PTHR43663">
    <property type="entry name" value="CHROMATE TRANSPORT PROTEIN-RELATED"/>
    <property type="match status" value="1"/>
</dbReference>
<sequence>MYYCNKGNTIMVVNIKSNKHASSGVSGHAGSRSSLLAKLFLSTLYLSAFTFGGGYVIVTLMKKKFVDEYHWIDEQEMLDLVAIAQSSPGPIAVNGAIVAGYKLAGMAGVLTTVIATILPPFTILTLISFCYAAFRSNLFVGWMLNGMQAGVGAVIAQVVWEMGSGIVKDRQWISVLIMAAAFIANYVYNVNAVLIILLCAAIGAVRTLTSEHNKKGTEGGAL</sequence>
<gene>
    <name evidence="8" type="ORF">NCTC11224_00972</name>
</gene>
<dbReference type="InterPro" id="IPR003370">
    <property type="entry name" value="Chromate_transpt"/>
</dbReference>
<comment type="similarity">
    <text evidence="2">Belongs to the chromate ion transporter (CHR) (TC 2.A.51) family.</text>
</comment>
<dbReference type="InterPro" id="IPR052518">
    <property type="entry name" value="CHR_Transporter"/>
</dbReference>
<evidence type="ECO:0000256" key="3">
    <source>
        <dbReference type="ARBA" id="ARBA00022475"/>
    </source>
</evidence>
<dbReference type="PANTHER" id="PTHR43663:SF1">
    <property type="entry name" value="CHROMATE TRANSPORTER"/>
    <property type="match status" value="1"/>
</dbReference>
<dbReference type="GO" id="GO:0005886">
    <property type="term" value="C:plasma membrane"/>
    <property type="evidence" value="ECO:0007669"/>
    <property type="project" value="UniProtKB-SubCell"/>
</dbReference>
<keyword evidence="6 7" id="KW-0472">Membrane</keyword>
<proteinExistence type="inferred from homology"/>
<evidence type="ECO:0000313" key="9">
    <source>
        <dbReference type="Proteomes" id="UP000251853"/>
    </source>
</evidence>
<evidence type="ECO:0000256" key="6">
    <source>
        <dbReference type="ARBA" id="ARBA00023136"/>
    </source>
</evidence>
<keyword evidence="3" id="KW-1003">Cell membrane</keyword>
<feature type="transmembrane region" description="Helical" evidence="7">
    <location>
        <begin position="107"/>
        <end position="132"/>
    </location>
</feature>
<evidence type="ECO:0000313" key="8">
    <source>
        <dbReference type="EMBL" id="SQB04555.1"/>
    </source>
</evidence>
<evidence type="ECO:0000256" key="2">
    <source>
        <dbReference type="ARBA" id="ARBA00005262"/>
    </source>
</evidence>
<keyword evidence="5 7" id="KW-1133">Transmembrane helix</keyword>
<organism evidence="8 9">
    <name type="scientific">Enterocloster clostridioformis</name>
    <dbReference type="NCBI Taxonomy" id="1531"/>
    <lineage>
        <taxon>Bacteria</taxon>
        <taxon>Bacillati</taxon>
        <taxon>Bacillota</taxon>
        <taxon>Clostridia</taxon>
        <taxon>Lachnospirales</taxon>
        <taxon>Lachnospiraceae</taxon>
        <taxon>Enterocloster</taxon>
    </lineage>
</organism>
<feature type="transmembrane region" description="Helical" evidence="7">
    <location>
        <begin position="39"/>
        <end position="60"/>
    </location>
</feature>
<name>A0A2X2TY26_9FIRM</name>
<dbReference type="GO" id="GO:0015109">
    <property type="term" value="F:chromate transmembrane transporter activity"/>
    <property type="evidence" value="ECO:0007669"/>
    <property type="project" value="InterPro"/>
</dbReference>
<dbReference type="EMBL" id="UAVW01000001">
    <property type="protein sequence ID" value="SQB04555.1"/>
    <property type="molecule type" value="Genomic_DNA"/>
</dbReference>
<accession>A0A2X2TY26</accession>
<feature type="transmembrane region" description="Helical" evidence="7">
    <location>
        <begin position="139"/>
        <end position="160"/>
    </location>
</feature>
<evidence type="ECO:0000256" key="4">
    <source>
        <dbReference type="ARBA" id="ARBA00022692"/>
    </source>
</evidence>
<feature type="transmembrane region" description="Helical" evidence="7">
    <location>
        <begin position="172"/>
        <end position="205"/>
    </location>
</feature>